<gene>
    <name evidence="2" type="ORF">FY536_03760</name>
</gene>
<dbReference type="PANTHER" id="PTHR30204:SF98">
    <property type="entry name" value="HTH-TYPE TRANSCRIPTIONAL REGULATOR ADHR"/>
    <property type="match status" value="1"/>
</dbReference>
<dbReference type="SUPFAM" id="SSF46955">
    <property type="entry name" value="Putative DNA-binding domain"/>
    <property type="match status" value="1"/>
</dbReference>
<dbReference type="EMBL" id="CP043431">
    <property type="protein sequence ID" value="QNT64451.1"/>
    <property type="molecule type" value="Genomic_DNA"/>
</dbReference>
<keyword evidence="3" id="KW-1185">Reference proteome</keyword>
<evidence type="ECO:0000313" key="3">
    <source>
        <dbReference type="Proteomes" id="UP000516446"/>
    </source>
</evidence>
<dbReference type="PANTHER" id="PTHR30204">
    <property type="entry name" value="REDOX-CYCLING DRUG-SENSING TRANSCRIPTIONAL ACTIVATOR SOXR"/>
    <property type="match status" value="1"/>
</dbReference>
<dbReference type="Pfam" id="PF13411">
    <property type="entry name" value="MerR_1"/>
    <property type="match status" value="1"/>
</dbReference>
<organism evidence="2 3">
    <name type="scientific">Weissella koreensis</name>
    <dbReference type="NCBI Taxonomy" id="165096"/>
    <lineage>
        <taxon>Bacteria</taxon>
        <taxon>Bacillati</taxon>
        <taxon>Bacillota</taxon>
        <taxon>Bacilli</taxon>
        <taxon>Lactobacillales</taxon>
        <taxon>Lactobacillaceae</taxon>
        <taxon>Weissella</taxon>
    </lineage>
</organism>
<dbReference type="SMART" id="SM00422">
    <property type="entry name" value="HTH_MERR"/>
    <property type="match status" value="1"/>
</dbReference>
<dbReference type="GO" id="GO:0003700">
    <property type="term" value="F:DNA-binding transcription factor activity"/>
    <property type="evidence" value="ECO:0007669"/>
    <property type="project" value="InterPro"/>
</dbReference>
<keyword evidence="1" id="KW-0238">DNA-binding</keyword>
<reference evidence="2 3" key="1">
    <citation type="submission" date="2019-08" db="EMBL/GenBank/DDBJ databases">
        <authorList>
            <person name="Chang H.C."/>
            <person name="Mun S.Y."/>
        </authorList>
    </citation>
    <scope>NUCLEOTIDE SEQUENCE [LARGE SCALE GENOMIC DNA]</scope>
    <source>
        <strain evidence="2 3">SK</strain>
    </source>
</reference>
<dbReference type="InterPro" id="IPR000551">
    <property type="entry name" value="MerR-type_HTH_dom"/>
</dbReference>
<dbReference type="GO" id="GO:0003677">
    <property type="term" value="F:DNA binding"/>
    <property type="evidence" value="ECO:0007669"/>
    <property type="project" value="UniProtKB-KW"/>
</dbReference>
<dbReference type="InterPro" id="IPR009061">
    <property type="entry name" value="DNA-bd_dom_put_sf"/>
</dbReference>
<dbReference type="PROSITE" id="PS50937">
    <property type="entry name" value="HTH_MERR_2"/>
    <property type="match status" value="1"/>
</dbReference>
<name>A0A7H1MLW5_9LACO</name>
<protein>
    <submittedName>
        <fullName evidence="2">MerR family transcriptional regulator</fullName>
    </submittedName>
</protein>
<dbReference type="Gene3D" id="1.10.1660.10">
    <property type="match status" value="1"/>
</dbReference>
<dbReference type="OMA" id="TEEDCRW"/>
<proteinExistence type="predicted"/>
<evidence type="ECO:0000256" key="1">
    <source>
        <dbReference type="ARBA" id="ARBA00023125"/>
    </source>
</evidence>
<dbReference type="PRINTS" id="PR00040">
    <property type="entry name" value="HTHMERR"/>
</dbReference>
<sequence>MNIKEVANISGLTPNSIRYYERLGVIPPIPRDKNGNRVFGDLEIQWLNFARDLRHAGVHVEKIIDYTKLVSQGDSSIKGRINLLEETKDELDEKISELKQTREHIQFKIDNYDSHMIKIEKNLMNEEMEN</sequence>
<dbReference type="CDD" id="cd01109">
    <property type="entry name" value="HTH_YyaN"/>
    <property type="match status" value="1"/>
</dbReference>
<dbReference type="InterPro" id="IPR047057">
    <property type="entry name" value="MerR_fam"/>
</dbReference>
<dbReference type="AlphaFoldDB" id="A0A7H1MLW5"/>
<accession>A0A7H1MLW5</accession>
<dbReference type="Proteomes" id="UP000516446">
    <property type="component" value="Chromosome"/>
</dbReference>
<evidence type="ECO:0000313" key="2">
    <source>
        <dbReference type="EMBL" id="QNT64451.1"/>
    </source>
</evidence>
<dbReference type="RefSeq" id="WP_006846184.1">
    <property type="nucleotide sequence ID" value="NZ_CP026847.1"/>
</dbReference>